<dbReference type="Gene3D" id="1.20.1250.20">
    <property type="entry name" value="MFS general substrate transporter like domains"/>
    <property type="match status" value="2"/>
</dbReference>
<feature type="transmembrane region" description="Helical" evidence="1">
    <location>
        <begin position="152"/>
        <end position="178"/>
    </location>
</feature>
<accession>T0ZXB3</accession>
<feature type="transmembrane region" description="Helical" evidence="1">
    <location>
        <begin position="184"/>
        <end position="206"/>
    </location>
</feature>
<dbReference type="InterPro" id="IPR020846">
    <property type="entry name" value="MFS_dom"/>
</dbReference>
<dbReference type="Pfam" id="PF07690">
    <property type="entry name" value="MFS_1"/>
    <property type="match status" value="1"/>
</dbReference>
<evidence type="ECO:0000313" key="3">
    <source>
        <dbReference type="EMBL" id="EQD34545.1"/>
    </source>
</evidence>
<feature type="domain" description="Major facilitator superfamily (MFS) profile" evidence="2">
    <location>
        <begin position="20"/>
        <end position="347"/>
    </location>
</feature>
<dbReference type="GO" id="GO:0005886">
    <property type="term" value="C:plasma membrane"/>
    <property type="evidence" value="ECO:0007669"/>
    <property type="project" value="TreeGrafter"/>
</dbReference>
<dbReference type="PANTHER" id="PTHR43129:SF1">
    <property type="entry name" value="FOSMIDOMYCIN RESISTANCE PROTEIN"/>
    <property type="match status" value="1"/>
</dbReference>
<feature type="transmembrane region" description="Helical" evidence="1">
    <location>
        <begin position="56"/>
        <end position="78"/>
    </location>
</feature>
<feature type="transmembrane region" description="Helical" evidence="1">
    <location>
        <begin position="295"/>
        <end position="313"/>
    </location>
</feature>
<feature type="transmembrane region" description="Helical" evidence="1">
    <location>
        <begin position="227"/>
        <end position="249"/>
    </location>
</feature>
<evidence type="ECO:0000259" key="2">
    <source>
        <dbReference type="PROSITE" id="PS50850"/>
    </source>
</evidence>
<gene>
    <name evidence="3" type="ORF">B1B_17146</name>
</gene>
<feature type="transmembrane region" description="Helical" evidence="1">
    <location>
        <begin position="117"/>
        <end position="140"/>
    </location>
</feature>
<reference evidence="3" key="1">
    <citation type="submission" date="2013-08" db="EMBL/GenBank/DDBJ databases">
        <authorList>
            <person name="Mendez C."/>
            <person name="Richter M."/>
            <person name="Ferrer M."/>
            <person name="Sanchez J."/>
        </authorList>
    </citation>
    <scope>NUCLEOTIDE SEQUENCE</scope>
</reference>
<protein>
    <submittedName>
        <fullName evidence="3">Major facilitator superfamily MFS-1</fullName>
    </submittedName>
</protein>
<dbReference type="AlphaFoldDB" id="T0ZXB3"/>
<dbReference type="SUPFAM" id="SSF103473">
    <property type="entry name" value="MFS general substrate transporter"/>
    <property type="match status" value="1"/>
</dbReference>
<dbReference type="EMBL" id="AUZY01011455">
    <property type="protein sequence ID" value="EQD34545.1"/>
    <property type="molecule type" value="Genomic_DNA"/>
</dbReference>
<dbReference type="GO" id="GO:0022857">
    <property type="term" value="F:transmembrane transporter activity"/>
    <property type="evidence" value="ECO:0007669"/>
    <property type="project" value="InterPro"/>
</dbReference>
<reference evidence="3" key="2">
    <citation type="journal article" date="2014" name="ISME J.">
        <title>Microbial stratification in low pH oxic and suboxic macroscopic growths along an acid mine drainage.</title>
        <authorList>
            <person name="Mendez-Garcia C."/>
            <person name="Mesa V."/>
            <person name="Sprenger R.R."/>
            <person name="Richter M."/>
            <person name="Diez M.S."/>
            <person name="Solano J."/>
            <person name="Bargiela R."/>
            <person name="Golyshina O.V."/>
            <person name="Manteca A."/>
            <person name="Ramos J.L."/>
            <person name="Gallego J.R."/>
            <person name="Llorente I."/>
            <person name="Martins Dos Santos V.A."/>
            <person name="Jensen O.N."/>
            <person name="Pelaez A.I."/>
            <person name="Sanchez J."/>
            <person name="Ferrer M."/>
        </authorList>
    </citation>
    <scope>NUCLEOTIDE SEQUENCE</scope>
</reference>
<dbReference type="PROSITE" id="PS50850">
    <property type="entry name" value="MFS"/>
    <property type="match status" value="1"/>
</dbReference>
<feature type="transmembrane region" description="Helical" evidence="1">
    <location>
        <begin position="319"/>
        <end position="339"/>
    </location>
</feature>
<feature type="transmembrane region" description="Helical" evidence="1">
    <location>
        <begin position="85"/>
        <end position="105"/>
    </location>
</feature>
<dbReference type="InterPro" id="IPR011701">
    <property type="entry name" value="MFS"/>
</dbReference>
<organism evidence="3">
    <name type="scientific">mine drainage metagenome</name>
    <dbReference type="NCBI Taxonomy" id="410659"/>
    <lineage>
        <taxon>unclassified sequences</taxon>
        <taxon>metagenomes</taxon>
        <taxon>ecological metagenomes</taxon>
    </lineage>
</organism>
<feature type="transmembrane region" description="Helical" evidence="1">
    <location>
        <begin position="261"/>
        <end position="283"/>
    </location>
</feature>
<keyword evidence="1" id="KW-0472">Membrane</keyword>
<keyword evidence="1" id="KW-1133">Transmembrane helix</keyword>
<sequence length="347" mass="36363">MPGRFTLADSAASPTGSRHLLSATSLAHFVNDGTTFFVPVIAALLVPILRFSPIEVTLLFVVYYSTSSLLGLLIGWWADRRGRPASMMALGIGLLALGLFVFQAVLEGWGGPVEYPLALVAAGITGFAASFYHPLGAALLQQGFSAERHGTVLGINGAFGSLGRTLYPVLFFVVTLAVVTTAALWVFVVLGLVAMGVVVWATRALAAGERARAVPSPRPAAGSFTHGVLALTGVAFVRSLALMGVVVWIPTYLTVARGVPASGILGLAVTVMYVGGILGQPLFGFAANRWDRRWLLGLSSAGAALSTLGYLYATGIPAQILLFSIGFFTFTAFPLLMALSSDYVPSH</sequence>
<dbReference type="InterPro" id="IPR036259">
    <property type="entry name" value="MFS_trans_sf"/>
</dbReference>
<dbReference type="PANTHER" id="PTHR43129">
    <property type="entry name" value="FOSMIDOMYCIN RESISTANCE PROTEIN"/>
    <property type="match status" value="1"/>
</dbReference>
<evidence type="ECO:0000256" key="1">
    <source>
        <dbReference type="SAM" id="Phobius"/>
    </source>
</evidence>
<feature type="non-terminal residue" evidence="3">
    <location>
        <position position="347"/>
    </location>
</feature>
<name>T0ZXB3_9ZZZZ</name>
<proteinExistence type="predicted"/>
<comment type="caution">
    <text evidence="3">The sequence shown here is derived from an EMBL/GenBank/DDBJ whole genome shotgun (WGS) entry which is preliminary data.</text>
</comment>
<feature type="transmembrane region" description="Helical" evidence="1">
    <location>
        <begin position="29"/>
        <end position="50"/>
    </location>
</feature>
<keyword evidence="1" id="KW-0812">Transmembrane</keyword>